<dbReference type="OrthoDB" id="670883at2"/>
<evidence type="ECO:0008006" key="3">
    <source>
        <dbReference type="Google" id="ProtNLM"/>
    </source>
</evidence>
<dbReference type="Pfam" id="PF20321">
    <property type="entry name" value="DUF6616"/>
    <property type="match status" value="1"/>
</dbReference>
<gene>
    <name evidence="1" type="ORF">F945_02395</name>
</gene>
<dbReference type="eggNOG" id="ENOG5032TXS">
    <property type="taxonomic scope" value="Bacteria"/>
</dbReference>
<dbReference type="Proteomes" id="UP000014568">
    <property type="component" value="Unassembled WGS sequence"/>
</dbReference>
<dbReference type="AlphaFoldDB" id="S3NXH3"/>
<dbReference type="EMBL" id="ATGI01000032">
    <property type="protein sequence ID" value="EPF71366.1"/>
    <property type="molecule type" value="Genomic_DNA"/>
</dbReference>
<dbReference type="PATRIC" id="fig|421052.3.peg.2340"/>
<reference evidence="1 2" key="1">
    <citation type="submission" date="2013-06" db="EMBL/GenBank/DDBJ databases">
        <title>The Genome Sequence of Acinetobacter rudis CIP 110305.</title>
        <authorList>
            <consortium name="The Broad Institute Genome Sequencing Platform"/>
            <consortium name="The Broad Institute Genome Sequencing Center for Infectious Disease"/>
            <person name="Cerqueira G."/>
            <person name="Feldgarden M."/>
            <person name="Courvalin P."/>
            <person name="Perichon B."/>
            <person name="Grillot-Courvalin C."/>
            <person name="Clermont D."/>
            <person name="Rocha E."/>
            <person name="Yoon E.-J."/>
            <person name="Nemec A."/>
            <person name="Young S.K."/>
            <person name="Zeng Q."/>
            <person name="Gargeya S."/>
            <person name="Fitzgerald M."/>
            <person name="Abouelleil A."/>
            <person name="Alvarado L."/>
            <person name="Berlin A.M."/>
            <person name="Chapman S.B."/>
            <person name="Dewar J."/>
            <person name="Goldberg J."/>
            <person name="Griggs A."/>
            <person name="Gujja S."/>
            <person name="Hansen M."/>
            <person name="Howarth C."/>
            <person name="Imamovic A."/>
            <person name="Larimer J."/>
            <person name="McCowan C."/>
            <person name="Murphy C."/>
            <person name="Pearson M."/>
            <person name="Priest M."/>
            <person name="Roberts A."/>
            <person name="Saif S."/>
            <person name="Shea T."/>
            <person name="Sykes S."/>
            <person name="Wortman J."/>
            <person name="Nusbaum C."/>
            <person name="Birren B."/>
        </authorList>
    </citation>
    <scope>NUCLEOTIDE SEQUENCE [LARGE SCALE GENOMIC DNA]</scope>
    <source>
        <strain evidence="1 2">CIP 110305</strain>
    </source>
</reference>
<evidence type="ECO:0000313" key="2">
    <source>
        <dbReference type="Proteomes" id="UP000014568"/>
    </source>
</evidence>
<sequence>MNHYLIELYTPNAAWKGLAIEERKKYLNEVGTAMSGLYEAGVKALTLSPLSPDVDQTSEHQFLAVWSFPDQDTCDALLAGIKASRWYNYFDHVNAAGKETGFLEHLDTLTTIK</sequence>
<accession>S3NXH3</accession>
<dbReference type="InterPro" id="IPR046724">
    <property type="entry name" value="DUF6616"/>
</dbReference>
<organism evidence="1 2">
    <name type="scientific">Acinetobacter rudis CIP 110305</name>
    <dbReference type="NCBI Taxonomy" id="421052"/>
    <lineage>
        <taxon>Bacteria</taxon>
        <taxon>Pseudomonadati</taxon>
        <taxon>Pseudomonadota</taxon>
        <taxon>Gammaproteobacteria</taxon>
        <taxon>Moraxellales</taxon>
        <taxon>Moraxellaceae</taxon>
        <taxon>Acinetobacter</taxon>
    </lineage>
</organism>
<dbReference type="HOGENOM" id="CLU_171766_0_0_6"/>
<name>S3NXH3_9GAMM</name>
<keyword evidence="2" id="KW-1185">Reference proteome</keyword>
<dbReference type="RefSeq" id="WP_016656797.1">
    <property type="nucleotide sequence ID" value="NZ_KE340353.1"/>
</dbReference>
<dbReference type="STRING" id="632955.GCA_000829675_01240"/>
<evidence type="ECO:0000313" key="1">
    <source>
        <dbReference type="EMBL" id="EPF71366.1"/>
    </source>
</evidence>
<protein>
    <recommendedName>
        <fullName evidence="3">NIPSNAP domain-containing protein</fullName>
    </recommendedName>
</protein>
<proteinExistence type="predicted"/>
<comment type="caution">
    <text evidence="1">The sequence shown here is derived from an EMBL/GenBank/DDBJ whole genome shotgun (WGS) entry which is preliminary data.</text>
</comment>